<dbReference type="SUPFAM" id="SSF52540">
    <property type="entry name" value="P-loop containing nucleoside triphosphate hydrolases"/>
    <property type="match status" value="1"/>
</dbReference>
<dbReference type="PANTHER" id="PTHR11361">
    <property type="entry name" value="DNA MISMATCH REPAIR PROTEIN MUTS FAMILY MEMBER"/>
    <property type="match status" value="1"/>
</dbReference>
<protein>
    <submittedName>
        <fullName evidence="6">MutS domain V</fullName>
    </submittedName>
</protein>
<dbReference type="GO" id="GO:0005524">
    <property type="term" value="F:ATP binding"/>
    <property type="evidence" value="ECO:0007669"/>
    <property type="project" value="UniProtKB-KW"/>
</dbReference>
<keyword evidence="4" id="KW-0175">Coiled coil</keyword>
<dbReference type="InterPro" id="IPR000432">
    <property type="entry name" value="DNA_mismatch_repair_MutS_C"/>
</dbReference>
<feature type="domain" description="DNA mismatch repair proteins mutS family" evidence="5">
    <location>
        <begin position="286"/>
        <end position="490"/>
    </location>
</feature>
<feature type="coiled-coil region" evidence="4">
    <location>
        <begin position="154"/>
        <end position="200"/>
    </location>
</feature>
<evidence type="ECO:0000256" key="3">
    <source>
        <dbReference type="ARBA" id="ARBA00023125"/>
    </source>
</evidence>
<dbReference type="InterPro" id="IPR045076">
    <property type="entry name" value="MutS"/>
</dbReference>
<dbReference type="PANTHER" id="PTHR11361:SF14">
    <property type="entry name" value="DNA MISMATCH REPAIR PROTEIN MUTS, TYPE 2"/>
    <property type="match status" value="1"/>
</dbReference>
<dbReference type="RefSeq" id="WP_006570170.1">
    <property type="nucleotide sequence ID" value="NZ_CM001486.1"/>
</dbReference>
<dbReference type="InterPro" id="IPR036187">
    <property type="entry name" value="DNA_mismatch_repair_MutS_sf"/>
</dbReference>
<dbReference type="SUPFAM" id="SSF48334">
    <property type="entry name" value="DNA repair protein MutS, domain III"/>
    <property type="match status" value="1"/>
</dbReference>
<dbReference type="EMBL" id="CM001486">
    <property type="protein sequence ID" value="EIW00750.1"/>
    <property type="molecule type" value="Genomic_DNA"/>
</dbReference>
<evidence type="ECO:0000256" key="2">
    <source>
        <dbReference type="ARBA" id="ARBA00022840"/>
    </source>
</evidence>
<dbReference type="PATRIC" id="fig|880478.3.peg.267"/>
<organism evidence="6 7">
    <name type="scientific">Thermoanaerobacter siderophilus SR4</name>
    <dbReference type="NCBI Taxonomy" id="880478"/>
    <lineage>
        <taxon>Bacteria</taxon>
        <taxon>Bacillati</taxon>
        <taxon>Bacillota</taxon>
        <taxon>Clostridia</taxon>
        <taxon>Thermoanaerobacterales</taxon>
        <taxon>Thermoanaerobacteraceae</taxon>
        <taxon>Thermoanaerobacter</taxon>
    </lineage>
</organism>
<reference evidence="6 7" key="1">
    <citation type="submission" date="2012-02" db="EMBL/GenBank/DDBJ databases">
        <title>Improved High-Quality Draft sequence of Thermoanaerobacter siderophilus SR4.</title>
        <authorList>
            <consortium name="US DOE Joint Genome Institute"/>
            <person name="Lucas S."/>
            <person name="Han J."/>
            <person name="Lapidus A."/>
            <person name="Cheng J.-F."/>
            <person name="Goodwin L."/>
            <person name="Pitluck S."/>
            <person name="Peters L."/>
            <person name="Detter J.C."/>
            <person name="Han C."/>
            <person name="Tapia R."/>
            <person name="Land M."/>
            <person name="Hauser L."/>
            <person name="Kyrpides N."/>
            <person name="Ivanova N."/>
            <person name="Pagani I."/>
            <person name="Hemme C."/>
            <person name="Woyke T."/>
        </authorList>
    </citation>
    <scope>NUCLEOTIDE SEQUENCE [LARGE SCALE GENOMIC DNA]</scope>
    <source>
        <strain evidence="6 7">SR4</strain>
    </source>
</reference>
<dbReference type="SMART" id="SM00534">
    <property type="entry name" value="MUTSac"/>
    <property type="match status" value="1"/>
</dbReference>
<keyword evidence="1" id="KW-0547">Nucleotide-binding</keyword>
<evidence type="ECO:0000259" key="5">
    <source>
        <dbReference type="SMART" id="SM00534"/>
    </source>
</evidence>
<name>I8R5K2_9THEO</name>
<evidence type="ECO:0000256" key="1">
    <source>
        <dbReference type="ARBA" id="ARBA00022741"/>
    </source>
</evidence>
<dbReference type="Pfam" id="PF00488">
    <property type="entry name" value="MutS_V"/>
    <property type="match status" value="1"/>
</dbReference>
<sequence length="502" mass="58312">MVINIKFLTEKEREQIGFNYIMAKLQVITPYGKEEMKNVKPFKREEKEKVIKEYDYIELMRGSLEKDKELFYKILKILFKIKDIRNSVKKCKTGEILDEVELYEIKIFCLLSEELRTFIERLKIDIEDIKLKSVKSILDLLDPQKKRIATFHIYDEYSQRLKEIREKKREIERQIFLETEKEKIEKLKEKRLEIVVLEQQEELEVKKRISKELFSYISILEANIKAIGRFDFLMAKTKLSMEYGGIKPKINEDLEINFTNVINPQVSDILKAQGKKFTPISLKIKNGTTVITGANMGGKTVALKTITLNLLLGIMGFFVFAEEASFPIVDFIHFVSEDLQSVSRGLSSFGAEVIKLKEIIEDVKKGSGFIALDEIARGTNPEEGLYIVKAISKYLNSFPSITVLATHYDGVVEENMIHYQVVGLKNVDFEMLKQKISMNRSNSIEILQEYMDYNLERADSFYEVPKDALNICRILGLEEEVIKLAEKYYEKDVKTVKIGSKK</sequence>
<dbReference type="HOGENOM" id="CLU_041770_0_0_9"/>
<evidence type="ECO:0000313" key="6">
    <source>
        <dbReference type="EMBL" id="EIW00750.1"/>
    </source>
</evidence>
<keyword evidence="7" id="KW-1185">Reference proteome</keyword>
<dbReference type="AlphaFoldDB" id="I8R5K2"/>
<evidence type="ECO:0000256" key="4">
    <source>
        <dbReference type="SAM" id="Coils"/>
    </source>
</evidence>
<dbReference type="Proteomes" id="UP000005110">
    <property type="component" value="Chromosome"/>
</dbReference>
<gene>
    <name evidence="6" type="ORF">ThesiDRAFT1_1872</name>
</gene>
<accession>I8R5K2</accession>
<dbReference type="InterPro" id="IPR027417">
    <property type="entry name" value="P-loop_NTPase"/>
</dbReference>
<proteinExistence type="predicted"/>
<dbReference type="GO" id="GO:0030983">
    <property type="term" value="F:mismatched DNA binding"/>
    <property type="evidence" value="ECO:0007669"/>
    <property type="project" value="InterPro"/>
</dbReference>
<keyword evidence="3" id="KW-0238">DNA-binding</keyword>
<dbReference type="GO" id="GO:0140664">
    <property type="term" value="F:ATP-dependent DNA damage sensor activity"/>
    <property type="evidence" value="ECO:0007669"/>
    <property type="project" value="InterPro"/>
</dbReference>
<dbReference type="GO" id="GO:0006298">
    <property type="term" value="P:mismatch repair"/>
    <property type="evidence" value="ECO:0007669"/>
    <property type="project" value="InterPro"/>
</dbReference>
<keyword evidence="2" id="KW-0067">ATP-binding</keyword>
<dbReference type="Gene3D" id="3.40.50.300">
    <property type="entry name" value="P-loop containing nucleotide triphosphate hydrolases"/>
    <property type="match status" value="1"/>
</dbReference>
<evidence type="ECO:0000313" key="7">
    <source>
        <dbReference type="Proteomes" id="UP000005110"/>
    </source>
</evidence>